<evidence type="ECO:0008006" key="4">
    <source>
        <dbReference type="Google" id="ProtNLM"/>
    </source>
</evidence>
<keyword evidence="3" id="KW-1185">Reference proteome</keyword>
<dbReference type="OrthoDB" id="5538558at2759"/>
<evidence type="ECO:0000256" key="1">
    <source>
        <dbReference type="SAM" id="MobiDB-lite"/>
    </source>
</evidence>
<dbReference type="Pfam" id="PF13279">
    <property type="entry name" value="4HBT_2"/>
    <property type="match status" value="1"/>
</dbReference>
<dbReference type="GeneID" id="33553751"/>
<dbReference type="Gene3D" id="3.10.129.10">
    <property type="entry name" value="Hotdog Thioesterase"/>
    <property type="match status" value="1"/>
</dbReference>
<feature type="compositionally biased region" description="Polar residues" evidence="1">
    <location>
        <begin position="99"/>
        <end position="122"/>
    </location>
</feature>
<dbReference type="SUPFAM" id="SSF54637">
    <property type="entry name" value="Thioesterase/thiol ester dehydrase-isomerase"/>
    <property type="match status" value="1"/>
</dbReference>
<dbReference type="PANTHER" id="PTHR31793:SF39">
    <property type="entry name" value="THIOESTERASE_THIOL ESTER DEHYDRASE-ISOMERASE"/>
    <property type="match status" value="1"/>
</dbReference>
<dbReference type="PANTHER" id="PTHR31793">
    <property type="entry name" value="4-HYDROXYBENZOYL-COA THIOESTERASE FAMILY MEMBER"/>
    <property type="match status" value="1"/>
</dbReference>
<feature type="compositionally biased region" description="Pro residues" evidence="1">
    <location>
        <begin position="123"/>
        <end position="133"/>
    </location>
</feature>
<evidence type="ECO:0000313" key="2">
    <source>
        <dbReference type="EMBL" id="ORX35066.1"/>
    </source>
</evidence>
<protein>
    <recommendedName>
        <fullName evidence="4">HotDog domain-containing protein</fullName>
    </recommendedName>
</protein>
<dbReference type="EMBL" id="NBSH01000012">
    <property type="protein sequence ID" value="ORX35066.1"/>
    <property type="molecule type" value="Genomic_DNA"/>
</dbReference>
<dbReference type="AlphaFoldDB" id="A0A1Y1UC48"/>
<proteinExistence type="predicted"/>
<feature type="compositionally biased region" description="Polar residues" evidence="1">
    <location>
        <begin position="158"/>
        <end position="180"/>
    </location>
</feature>
<dbReference type="InterPro" id="IPR050563">
    <property type="entry name" value="4-hydroxybenzoyl-CoA_TE"/>
</dbReference>
<feature type="compositionally biased region" description="Polar residues" evidence="1">
    <location>
        <begin position="193"/>
        <end position="213"/>
    </location>
</feature>
<dbReference type="GO" id="GO:0047617">
    <property type="term" value="F:fatty acyl-CoA hydrolase activity"/>
    <property type="evidence" value="ECO:0007669"/>
    <property type="project" value="TreeGrafter"/>
</dbReference>
<evidence type="ECO:0000313" key="3">
    <source>
        <dbReference type="Proteomes" id="UP000193218"/>
    </source>
</evidence>
<dbReference type="InParanoid" id="A0A1Y1UC48"/>
<feature type="compositionally biased region" description="Low complexity" evidence="1">
    <location>
        <begin position="9"/>
        <end position="18"/>
    </location>
</feature>
<feature type="compositionally biased region" description="Polar residues" evidence="1">
    <location>
        <begin position="223"/>
        <end position="233"/>
    </location>
</feature>
<organism evidence="2 3">
    <name type="scientific">Kockovaella imperatae</name>
    <dbReference type="NCBI Taxonomy" id="4999"/>
    <lineage>
        <taxon>Eukaryota</taxon>
        <taxon>Fungi</taxon>
        <taxon>Dikarya</taxon>
        <taxon>Basidiomycota</taxon>
        <taxon>Agaricomycotina</taxon>
        <taxon>Tremellomycetes</taxon>
        <taxon>Tremellales</taxon>
        <taxon>Cuniculitremaceae</taxon>
        <taxon>Kockovaella</taxon>
    </lineage>
</organism>
<dbReference type="Proteomes" id="UP000193218">
    <property type="component" value="Unassembled WGS sequence"/>
</dbReference>
<feature type="region of interest" description="Disordered" evidence="1">
    <location>
        <begin position="1"/>
        <end position="259"/>
    </location>
</feature>
<comment type="caution">
    <text evidence="2">The sequence shown here is derived from an EMBL/GenBank/DDBJ whole genome shotgun (WGS) entry which is preliminary data.</text>
</comment>
<feature type="compositionally biased region" description="Polar residues" evidence="1">
    <location>
        <begin position="37"/>
        <end position="47"/>
    </location>
</feature>
<name>A0A1Y1UC48_9TREE</name>
<reference evidence="2 3" key="1">
    <citation type="submission" date="2017-03" db="EMBL/GenBank/DDBJ databases">
        <title>Widespread Adenine N6-methylation of Active Genes in Fungi.</title>
        <authorList>
            <consortium name="DOE Joint Genome Institute"/>
            <person name="Mondo S.J."/>
            <person name="Dannebaum R.O."/>
            <person name="Kuo R.C."/>
            <person name="Louie K.B."/>
            <person name="Bewick A.J."/>
            <person name="Labutti K."/>
            <person name="Haridas S."/>
            <person name="Kuo A."/>
            <person name="Salamov A."/>
            <person name="Ahrendt S.R."/>
            <person name="Lau R."/>
            <person name="Bowen B.P."/>
            <person name="Lipzen A."/>
            <person name="Sullivan W."/>
            <person name="Andreopoulos W.B."/>
            <person name="Clum A."/>
            <person name="Lindquist E."/>
            <person name="Daum C."/>
            <person name="Northen T.R."/>
            <person name="Ramamoorthy G."/>
            <person name="Schmitz R.J."/>
            <person name="Gryganskyi A."/>
            <person name="Culley D."/>
            <person name="Magnuson J."/>
            <person name="James T.Y."/>
            <person name="O'Malley M.A."/>
            <person name="Stajich J.E."/>
            <person name="Spatafora J.W."/>
            <person name="Visel A."/>
            <person name="Grigoriev I.V."/>
        </authorList>
    </citation>
    <scope>NUCLEOTIDE SEQUENCE [LARGE SCALE GENOMIC DNA]</scope>
    <source>
        <strain evidence="2 3">NRRL Y-17943</strain>
    </source>
</reference>
<sequence length="462" mass="49548">MFKLNRGNRLSLVPPLLSKRSRSRLSKPPPSARGHNTESQSRPQSVVVSADDDINGLVDKFKDPTSPFYIAPGTAGPAHENDHSTSRDPAGQRPLSPATPLTPTQGPGPSGTAQKIASSPTDQIPPLPSPSDTPKPRRSTSAASLTHRPELEGRARAPSTTSHSRTESTIGRQRGASITSKVELVPGMHSRKASASSLHQRTISVGSMRSQVRTPVVDPSTEEVLTSRDNGSETLAGHDSAGHPSRGPRPPVAGSAALAAASTARETSFSSSSAAAFGVSLSAQDSLAAKTSAKQAKSREAAFTYFKENGYDDIGVLEWPVAWGDCDMFQHANNVQYIRWFESSRIKYGEALAPLLPEGMMKNMLRGTGNGIILKDVSLRYRMPVTYPDTLLIASKPHSINQERGSYGLAGAFWSMKTGALVATGDSTIVFYDYDHLKKGFMPDTFRDVLFQRAKGEGDRSP</sequence>
<gene>
    <name evidence="2" type="ORF">BD324DRAFT_116254</name>
</gene>
<accession>A0A1Y1UC48</accession>
<dbReference type="CDD" id="cd00586">
    <property type="entry name" value="4HBT"/>
    <property type="match status" value="1"/>
</dbReference>
<dbReference type="InterPro" id="IPR029069">
    <property type="entry name" value="HotDog_dom_sf"/>
</dbReference>
<dbReference type="RefSeq" id="XP_021869282.1">
    <property type="nucleotide sequence ID" value="XM_022011943.1"/>
</dbReference>